<dbReference type="Gene3D" id="1.20.1640.10">
    <property type="entry name" value="Multidrug efflux transporter AcrB transmembrane domain"/>
    <property type="match status" value="2"/>
</dbReference>
<comment type="caution">
    <text evidence="9">The sequence shown here is derived from an EMBL/GenBank/DDBJ whole genome shotgun (WGS) entry which is preliminary data.</text>
</comment>
<sequence>MARLLYRLGTFSARRRGTFLIGWLLTLVVLAGIAASSMRFSDGSFQVPGTEASEALTIMEREFAADGAGNATLQLVLRVPDNQKITTRDNAAAVADALARARAVEHVQAVSDPFDAERPYVSADGTTAVTTVTFTGITRDNAEAVQQDVITVAAQARAPGLTVEVGGTLLTGAPEVLGPSEIVGAAIAFLVLLLTFGSLAAAGANMVGALVGVGVGILGVFAFSALQPIGGTTPILAVMLGLAVGIDYCLFILDRFRAELRQGREITDAIGWAVGTAGSSVVFAGATVIIALTGLSVVGIPFITEMGLAAAFAVLVAVLMALTFLPVLLRILGARALPRWQRSARGFRARITFLNRWITLVVRRPVITGLTCTALLLLVTVPVLSLRTTLSNPGGEDPHSTQRAAYTIIAEEFGAGFQDPLIVLVQSDGGQVRDALTGVATYLKSFPAVVQVHPGQVNGDGTVAQLTVIPRSGPLDDATEQLVRDIRAEAGSVPGARIAVTGGTALGIDSDTQLNSALTTYLVLIVGLSLMLLVVMFRSILVPLIATIGFLLSLGAGMGATVAVFQWGWFDALIPAPQGNPLLSLLPIILTGILFGLAMDYQVFLVSRVHEAYTRGHSPKEAVLDGFGRSAVVVVAAAGIMTAVFVGFALSPSSLVGSIALGLAIGVIADAFVVRMILVPAALTLLGRAAWWMPRWLDRVLPHLDTEGGDLRREADTAPDGRSAQDARMGETTRVR</sequence>
<evidence type="ECO:0000256" key="4">
    <source>
        <dbReference type="ARBA" id="ARBA00022989"/>
    </source>
</evidence>
<dbReference type="SUPFAM" id="SSF82866">
    <property type="entry name" value="Multidrug efflux transporter AcrB transmembrane domain"/>
    <property type="match status" value="2"/>
</dbReference>
<dbReference type="InterPro" id="IPR004869">
    <property type="entry name" value="MMPL_dom"/>
</dbReference>
<evidence type="ECO:0000256" key="6">
    <source>
        <dbReference type="SAM" id="MobiDB-lite"/>
    </source>
</evidence>
<feature type="transmembrane region" description="Helical" evidence="7">
    <location>
        <begin position="309"/>
        <end position="332"/>
    </location>
</feature>
<feature type="transmembrane region" description="Helical" evidence="7">
    <location>
        <begin position="656"/>
        <end position="686"/>
    </location>
</feature>
<dbReference type="PANTHER" id="PTHR33406">
    <property type="entry name" value="MEMBRANE PROTEIN MJ1562-RELATED"/>
    <property type="match status" value="1"/>
</dbReference>
<feature type="transmembrane region" description="Helical" evidence="7">
    <location>
        <begin position="366"/>
        <end position="386"/>
    </location>
</feature>
<dbReference type="Pfam" id="PF03176">
    <property type="entry name" value="MMPL"/>
    <property type="match status" value="2"/>
</dbReference>
<feature type="transmembrane region" description="Helical" evidence="7">
    <location>
        <begin position="274"/>
        <end position="303"/>
    </location>
</feature>
<dbReference type="PROSITE" id="PS50156">
    <property type="entry name" value="SSD"/>
    <property type="match status" value="1"/>
</dbReference>
<evidence type="ECO:0000256" key="5">
    <source>
        <dbReference type="ARBA" id="ARBA00023136"/>
    </source>
</evidence>
<feature type="domain" description="SSD" evidence="8">
    <location>
        <begin position="199"/>
        <end position="331"/>
    </location>
</feature>
<keyword evidence="3 7" id="KW-0812">Transmembrane</keyword>
<feature type="transmembrane region" description="Helical" evidence="7">
    <location>
        <begin position="235"/>
        <end position="253"/>
    </location>
</feature>
<gene>
    <name evidence="9" type="ORF">GCM10010466_42570</name>
</gene>
<dbReference type="InterPro" id="IPR050545">
    <property type="entry name" value="Mycobact_MmpL"/>
</dbReference>
<dbReference type="Proteomes" id="UP001500320">
    <property type="component" value="Unassembled WGS sequence"/>
</dbReference>
<feature type="transmembrane region" description="Helical" evidence="7">
    <location>
        <begin position="209"/>
        <end position="229"/>
    </location>
</feature>
<proteinExistence type="predicted"/>
<evidence type="ECO:0000256" key="2">
    <source>
        <dbReference type="ARBA" id="ARBA00022475"/>
    </source>
</evidence>
<evidence type="ECO:0000313" key="10">
    <source>
        <dbReference type="Proteomes" id="UP001500320"/>
    </source>
</evidence>
<keyword evidence="5 7" id="KW-0472">Membrane</keyword>
<keyword evidence="2" id="KW-1003">Cell membrane</keyword>
<dbReference type="InterPro" id="IPR000731">
    <property type="entry name" value="SSD"/>
</dbReference>
<evidence type="ECO:0000259" key="8">
    <source>
        <dbReference type="PROSITE" id="PS50156"/>
    </source>
</evidence>
<keyword evidence="10" id="KW-1185">Reference proteome</keyword>
<evidence type="ECO:0000256" key="3">
    <source>
        <dbReference type="ARBA" id="ARBA00022692"/>
    </source>
</evidence>
<comment type="subcellular location">
    <subcellularLocation>
        <location evidence="1">Cell membrane</location>
        <topology evidence="1">Multi-pass membrane protein</topology>
    </subcellularLocation>
</comment>
<name>A0ABP6NI39_9ACTN</name>
<dbReference type="EMBL" id="BAAAUT010000034">
    <property type="protein sequence ID" value="GAA3147038.1"/>
    <property type="molecule type" value="Genomic_DNA"/>
</dbReference>
<accession>A0ABP6NI39</accession>
<feature type="compositionally biased region" description="Basic and acidic residues" evidence="6">
    <location>
        <begin position="723"/>
        <end position="736"/>
    </location>
</feature>
<dbReference type="RefSeq" id="WP_344862192.1">
    <property type="nucleotide sequence ID" value="NZ_BAAAUT010000034.1"/>
</dbReference>
<feature type="region of interest" description="Disordered" evidence="6">
    <location>
        <begin position="709"/>
        <end position="736"/>
    </location>
</feature>
<evidence type="ECO:0000256" key="1">
    <source>
        <dbReference type="ARBA" id="ARBA00004651"/>
    </source>
</evidence>
<feature type="transmembrane region" description="Helical" evidence="7">
    <location>
        <begin position="544"/>
        <end position="570"/>
    </location>
</feature>
<organism evidence="9 10">
    <name type="scientific">Planomonospora alba</name>
    <dbReference type="NCBI Taxonomy" id="161354"/>
    <lineage>
        <taxon>Bacteria</taxon>
        <taxon>Bacillati</taxon>
        <taxon>Actinomycetota</taxon>
        <taxon>Actinomycetes</taxon>
        <taxon>Streptosporangiales</taxon>
        <taxon>Streptosporangiaceae</taxon>
        <taxon>Planomonospora</taxon>
    </lineage>
</organism>
<feature type="transmembrane region" description="Helical" evidence="7">
    <location>
        <begin position="518"/>
        <end position="537"/>
    </location>
</feature>
<dbReference type="PANTHER" id="PTHR33406:SF13">
    <property type="entry name" value="MEMBRANE PROTEIN YDFJ"/>
    <property type="match status" value="1"/>
</dbReference>
<feature type="transmembrane region" description="Helical" evidence="7">
    <location>
        <begin position="182"/>
        <end position="202"/>
    </location>
</feature>
<evidence type="ECO:0000313" key="9">
    <source>
        <dbReference type="EMBL" id="GAA3147038.1"/>
    </source>
</evidence>
<keyword evidence="4 7" id="KW-1133">Transmembrane helix</keyword>
<protein>
    <submittedName>
        <fullName evidence="9">MMPL family transporter</fullName>
    </submittedName>
</protein>
<evidence type="ECO:0000256" key="7">
    <source>
        <dbReference type="SAM" id="Phobius"/>
    </source>
</evidence>
<feature type="transmembrane region" description="Helical" evidence="7">
    <location>
        <begin position="582"/>
        <end position="606"/>
    </location>
</feature>
<feature type="transmembrane region" description="Helical" evidence="7">
    <location>
        <begin position="627"/>
        <end position="650"/>
    </location>
</feature>
<reference evidence="10" key="1">
    <citation type="journal article" date="2019" name="Int. J. Syst. Evol. Microbiol.">
        <title>The Global Catalogue of Microorganisms (GCM) 10K type strain sequencing project: providing services to taxonomists for standard genome sequencing and annotation.</title>
        <authorList>
            <consortium name="The Broad Institute Genomics Platform"/>
            <consortium name="The Broad Institute Genome Sequencing Center for Infectious Disease"/>
            <person name="Wu L."/>
            <person name="Ma J."/>
        </authorList>
    </citation>
    <scope>NUCLEOTIDE SEQUENCE [LARGE SCALE GENOMIC DNA]</scope>
    <source>
        <strain evidence="10">JCM 9373</strain>
    </source>
</reference>